<reference evidence="2" key="1">
    <citation type="journal article" date="2005" name="Nature">
        <title>The map-based sequence of the rice genome.</title>
        <authorList>
            <consortium name="International rice genome sequencing project (IRGSP)"/>
            <person name="Matsumoto T."/>
            <person name="Wu J."/>
            <person name="Kanamori H."/>
            <person name="Katayose Y."/>
            <person name="Fujisawa M."/>
            <person name="Namiki N."/>
            <person name="Mizuno H."/>
            <person name="Yamamoto K."/>
            <person name="Antonio B.A."/>
            <person name="Baba T."/>
            <person name="Sakata K."/>
            <person name="Nagamura Y."/>
            <person name="Aoki H."/>
            <person name="Arikawa K."/>
            <person name="Arita K."/>
            <person name="Bito T."/>
            <person name="Chiden Y."/>
            <person name="Fujitsuka N."/>
            <person name="Fukunaka R."/>
            <person name="Hamada M."/>
            <person name="Harada C."/>
            <person name="Hayashi A."/>
            <person name="Hijishita S."/>
            <person name="Honda M."/>
            <person name="Hosokawa S."/>
            <person name="Ichikawa Y."/>
            <person name="Idonuma A."/>
            <person name="Iijima M."/>
            <person name="Ikeda M."/>
            <person name="Ikeno M."/>
            <person name="Ito K."/>
            <person name="Ito S."/>
            <person name="Ito T."/>
            <person name="Ito Y."/>
            <person name="Ito Y."/>
            <person name="Iwabuchi A."/>
            <person name="Kamiya K."/>
            <person name="Karasawa W."/>
            <person name="Kurita K."/>
            <person name="Katagiri S."/>
            <person name="Kikuta A."/>
            <person name="Kobayashi H."/>
            <person name="Kobayashi N."/>
            <person name="Machita K."/>
            <person name="Maehara T."/>
            <person name="Masukawa M."/>
            <person name="Mizubayashi T."/>
            <person name="Mukai Y."/>
            <person name="Nagasaki H."/>
            <person name="Nagata Y."/>
            <person name="Naito S."/>
            <person name="Nakashima M."/>
            <person name="Nakama Y."/>
            <person name="Nakamichi Y."/>
            <person name="Nakamura M."/>
            <person name="Meguro A."/>
            <person name="Negishi M."/>
            <person name="Ohta I."/>
            <person name="Ohta T."/>
            <person name="Okamoto M."/>
            <person name="Ono N."/>
            <person name="Saji S."/>
            <person name="Sakaguchi M."/>
            <person name="Sakai K."/>
            <person name="Shibata M."/>
            <person name="Shimokawa T."/>
            <person name="Song J."/>
            <person name="Takazaki Y."/>
            <person name="Terasawa K."/>
            <person name="Tsugane M."/>
            <person name="Tsuji K."/>
            <person name="Ueda S."/>
            <person name="Waki K."/>
            <person name="Yamagata H."/>
            <person name="Yamamoto M."/>
            <person name="Yamamoto S."/>
            <person name="Yamane H."/>
            <person name="Yoshiki S."/>
            <person name="Yoshihara R."/>
            <person name="Yukawa K."/>
            <person name="Zhong H."/>
            <person name="Yano M."/>
            <person name="Yuan Q."/>
            <person name="Ouyang S."/>
            <person name="Liu J."/>
            <person name="Jones K.M."/>
            <person name="Gansberger K."/>
            <person name="Moffat K."/>
            <person name="Hill J."/>
            <person name="Bera J."/>
            <person name="Fadrosh D."/>
            <person name="Jin S."/>
            <person name="Johri S."/>
            <person name="Kim M."/>
            <person name="Overton L."/>
            <person name="Reardon M."/>
            <person name="Tsitrin T."/>
            <person name="Vuong H."/>
            <person name="Weaver B."/>
            <person name="Ciecko A."/>
            <person name="Tallon L."/>
            <person name="Jackson J."/>
            <person name="Pai G."/>
            <person name="Aken S.V."/>
            <person name="Utterback T."/>
            <person name="Reidmuller S."/>
            <person name="Feldblyum T."/>
            <person name="Hsiao J."/>
            <person name="Zismann V."/>
            <person name="Iobst S."/>
            <person name="de Vazeille A.R."/>
            <person name="Buell C.R."/>
            <person name="Ying K."/>
            <person name="Li Y."/>
            <person name="Lu T."/>
            <person name="Huang Y."/>
            <person name="Zhao Q."/>
            <person name="Feng Q."/>
            <person name="Zhang L."/>
            <person name="Zhu J."/>
            <person name="Weng Q."/>
            <person name="Mu J."/>
            <person name="Lu Y."/>
            <person name="Fan D."/>
            <person name="Liu Y."/>
            <person name="Guan J."/>
            <person name="Zhang Y."/>
            <person name="Yu S."/>
            <person name="Liu X."/>
            <person name="Zhang Y."/>
            <person name="Hong G."/>
            <person name="Han B."/>
            <person name="Choisne N."/>
            <person name="Demange N."/>
            <person name="Orjeda G."/>
            <person name="Samain S."/>
            <person name="Cattolico L."/>
            <person name="Pelletier E."/>
            <person name="Couloux A."/>
            <person name="Segurens B."/>
            <person name="Wincker P."/>
            <person name="D'Hont A."/>
            <person name="Scarpelli C."/>
            <person name="Weissenbach J."/>
            <person name="Salanoubat M."/>
            <person name="Quetier F."/>
            <person name="Yu Y."/>
            <person name="Kim H.R."/>
            <person name="Rambo T."/>
            <person name="Currie J."/>
            <person name="Collura K."/>
            <person name="Luo M."/>
            <person name="Yang T."/>
            <person name="Ammiraju J.S.S."/>
            <person name="Engler F."/>
            <person name="Soderlund C."/>
            <person name="Wing R.A."/>
            <person name="Palmer L.E."/>
            <person name="de la Bastide M."/>
            <person name="Spiegel L."/>
            <person name="Nascimento L."/>
            <person name="Zutavern T."/>
            <person name="O'Shaughnessy A."/>
            <person name="Dike S."/>
            <person name="Dedhia N."/>
            <person name="Preston R."/>
            <person name="Balija V."/>
            <person name="McCombie W.R."/>
            <person name="Chow T."/>
            <person name="Chen H."/>
            <person name="Chung M."/>
            <person name="Chen C."/>
            <person name="Shaw J."/>
            <person name="Wu H."/>
            <person name="Hsiao K."/>
            <person name="Chao Y."/>
            <person name="Chu M."/>
            <person name="Cheng C."/>
            <person name="Hour A."/>
            <person name="Lee P."/>
            <person name="Lin S."/>
            <person name="Lin Y."/>
            <person name="Liou J."/>
            <person name="Liu S."/>
            <person name="Hsing Y."/>
            <person name="Raghuvanshi S."/>
            <person name="Mohanty A."/>
            <person name="Bharti A.K."/>
            <person name="Gaur A."/>
            <person name="Gupta V."/>
            <person name="Kumar D."/>
            <person name="Ravi V."/>
            <person name="Vij S."/>
            <person name="Kapur A."/>
            <person name="Khurana P."/>
            <person name="Khurana P."/>
            <person name="Khurana J.P."/>
            <person name="Tyagi A.K."/>
            <person name="Gaikwad K."/>
            <person name="Singh A."/>
            <person name="Dalal V."/>
            <person name="Srivastava S."/>
            <person name="Dixit A."/>
            <person name="Pal A.K."/>
            <person name="Ghazi I.A."/>
            <person name="Yadav M."/>
            <person name="Pandit A."/>
            <person name="Bhargava A."/>
            <person name="Sureshbabu K."/>
            <person name="Batra K."/>
            <person name="Sharma T.R."/>
            <person name="Mohapatra T."/>
            <person name="Singh N.K."/>
            <person name="Messing J."/>
            <person name="Nelson A.B."/>
            <person name="Fuks G."/>
            <person name="Kavchok S."/>
            <person name="Keizer G."/>
            <person name="Linton E."/>
            <person name="Llaca V."/>
            <person name="Song R."/>
            <person name="Tanyolac B."/>
            <person name="Young S."/>
            <person name="Ho-Il K."/>
            <person name="Hahn J.H."/>
            <person name="Sangsakoo G."/>
            <person name="Vanavichit A."/>
            <person name="de Mattos Luiz.A.T."/>
            <person name="Zimmer P.D."/>
            <person name="Malone G."/>
            <person name="Dellagostin O."/>
            <person name="de Oliveira A.C."/>
            <person name="Bevan M."/>
            <person name="Bancroft I."/>
            <person name="Minx P."/>
            <person name="Cordum H."/>
            <person name="Wilson R."/>
            <person name="Cheng Z."/>
            <person name="Jin W."/>
            <person name="Jiang J."/>
            <person name="Leong S.A."/>
            <person name="Iwama H."/>
            <person name="Gojobori T."/>
            <person name="Itoh T."/>
            <person name="Niimura Y."/>
            <person name="Fujii Y."/>
            <person name="Habara T."/>
            <person name="Sakai H."/>
            <person name="Sato Y."/>
            <person name="Wilson G."/>
            <person name="Kumar K."/>
            <person name="McCouch S."/>
            <person name="Juretic N."/>
            <person name="Hoen D."/>
            <person name="Wright S."/>
            <person name="Bruskiewich R."/>
            <person name="Bureau T."/>
            <person name="Miyao A."/>
            <person name="Hirochika H."/>
            <person name="Nishikawa T."/>
            <person name="Kadowaki K."/>
            <person name="Sugiura M."/>
            <person name="Burr B."/>
            <person name="Sasaki T."/>
        </authorList>
    </citation>
    <scope>NUCLEOTIDE SEQUENCE [LARGE SCALE GENOMIC DNA]</scope>
    <source>
        <strain evidence="2">cv. Nipponbare</strain>
    </source>
</reference>
<dbReference type="AlphaFoldDB" id="Q94H88"/>
<protein>
    <submittedName>
        <fullName evidence="1">Uncharacterized protein</fullName>
    </submittedName>
</protein>
<proteinExistence type="predicted"/>
<dbReference type="Proteomes" id="UP000000763">
    <property type="component" value="Chromosome 3"/>
</dbReference>
<name>Q94H88_ORYSJ</name>
<accession>Q94H88</accession>
<reference evidence="2" key="2">
    <citation type="journal article" date="2008" name="Nucleic Acids Res.">
        <title>The rice annotation project database (RAP-DB): 2008 update.</title>
        <authorList>
            <consortium name="The rice annotation project (RAP)"/>
        </authorList>
    </citation>
    <scope>GENOME REANNOTATION</scope>
    <source>
        <strain evidence="2">cv. Nipponbare</strain>
    </source>
</reference>
<evidence type="ECO:0000313" key="1">
    <source>
        <dbReference type="EMBL" id="AAK52131.1"/>
    </source>
</evidence>
<dbReference type="EMBL" id="AC084380">
    <property type="protein sequence ID" value="AAK52131.1"/>
    <property type="molecule type" value="Genomic_DNA"/>
</dbReference>
<evidence type="ECO:0000313" key="2">
    <source>
        <dbReference type="Proteomes" id="UP000000763"/>
    </source>
</evidence>
<gene>
    <name evidence="1" type="ordered locus">Os03g28250</name>
</gene>
<sequence>MTLEAGSAAATKGEADEEGWRWIQRWTTTTAPATTKTATVTMTTMATASLRPFLLAGSPLYRHKVPQGKPACDDGDGRRHRRVEVHGVPEQGGGHGEVSWVAAKEVVQL</sequence>
<organism evidence="1 2">
    <name type="scientific">Oryza sativa subsp. japonica</name>
    <name type="common">Rice</name>
    <dbReference type="NCBI Taxonomy" id="39947"/>
    <lineage>
        <taxon>Eukaryota</taxon>
        <taxon>Viridiplantae</taxon>
        <taxon>Streptophyta</taxon>
        <taxon>Embryophyta</taxon>
        <taxon>Tracheophyta</taxon>
        <taxon>Spermatophyta</taxon>
        <taxon>Magnoliopsida</taxon>
        <taxon>Liliopsida</taxon>
        <taxon>Poales</taxon>
        <taxon>Poaceae</taxon>
        <taxon>BOP clade</taxon>
        <taxon>Oryzoideae</taxon>
        <taxon>Oryzeae</taxon>
        <taxon>Oryzinae</taxon>
        <taxon>Oryza</taxon>
        <taxon>Oryza sativa</taxon>
    </lineage>
</organism>